<dbReference type="EMBL" id="CM037020">
    <property type="protein sequence ID" value="KAH7670487.1"/>
    <property type="molecule type" value="Genomic_DNA"/>
</dbReference>
<sequence length="1297" mass="144790">MKALSNRGARSTPAETLGPSSGHRHRPPRIPKENVDPIPGAIPSDASSPFRSPSSKPLTAKNRSPLPPRPPPSNPLKRKLSLETLPENGVPTSLSTDSGVQVVVRMRPVNKDEEEGDQIVQKISSNSVSILDHIFTFDSVADTGSTQQDIFHLVGLPLVENCLAGFNSSIFAYGQTGSGKTYTMWGPPSALSEDESAGKERGLTPRVFERLFTRINEEQTKHSDKQLNYQCRCSFLEIYNEQITDLLDPNQKNLQIREDVRTGVYVDCLTEEYVCSTKDVLHLLMKGLANRRTGATSINAESSRSHCVFTCVVESRLKSIADGLSSLRTSRINLVDLAGSERQKLTGAAGERLKEAGNINRSLSQLGNLISILAEVSQSGKQRHIPYRDSKLTFLLQESLGGNAKLAMICAISPSQSCKSETFSTLRFAQGAKAIQNRAVVNEITQDDVNVLREQIRQLKDELLRMKSNGTSAENNGSYSTGWNARRSLNLLRMSLNRSALPIVKDDSDEEMEINDEDVEKPCMETGALPTPDEGRPLDQLENLKEVSSCSKHHLVLGDAEPMQISGSDFVSDQACESMEVHAEKHDFVELEECKSNKTLDDDPAVGIDAEKTLVTPYCNFLSSGPLEEKAYESPDCTVSGDHKDAMGTIASSQSASASSLSIVPYETSSVLQPPSLSISPRVESCSRKSLRTSLSTSASQKHILQNVNSDCEALNLSFAESLNHKLVSDLIIPQTKNSISSTEHLEASLHRGLQIIDSHQHSSPLRRSSFRFSMAVTPIKTTSIGVQTSSPELEMAEDSASFVCDFCKNKMPPLEDKDIIAGADLQLVPIEGSNSSDKPKKQVPKAVKKVLAGAIRREMAIEDQCAKQATEIMQLNRLVQQYKHERECNAIIEQIREDKISRLEGLMDGIIPIEEFREEELISLTNEHKLLKEKYDNHPEVLRVNIELKRVQKELDGYRNFFDMGERDVLMEEIQDLRTQLQYYIDSSSASNRKFSPLLHLMHSIEPISAPLNTISELPEENVNEKIEQERLLWMEAESKWISLSEELRIELETSRSLAEKRKLELDSEKKCAEELKEALQTAMQGHARILEQYAELQEKHIALLARHRKISDGIADVKRAAAKAGVRGAESKFIDSLAAEISTLKAEREKERRYWRDENKGLQAQLRDTAEAVQAAGELLVRLKEAEEAAAIAQKRSLMAEQETEKAYQEIEMLKKNYDRQILLLNQFVGESRLPKEAMQPQLVEADVAKFDGGESPTDQRWREEFEPFCEGVDNEFSKGTEPYSWYSDYDRCNI</sequence>
<keyword evidence="2" id="KW-1185">Reference proteome</keyword>
<reference evidence="2" key="1">
    <citation type="journal article" date="2022" name="Nat. Commun.">
        <title>Chromosome evolution and the genetic basis of agronomically important traits in greater yam.</title>
        <authorList>
            <person name="Bredeson J.V."/>
            <person name="Lyons J.B."/>
            <person name="Oniyinde I.O."/>
            <person name="Okereke N.R."/>
            <person name="Kolade O."/>
            <person name="Nnabue I."/>
            <person name="Nwadili C.O."/>
            <person name="Hribova E."/>
            <person name="Parker M."/>
            <person name="Nwogha J."/>
            <person name="Shu S."/>
            <person name="Carlson J."/>
            <person name="Kariba R."/>
            <person name="Muthemba S."/>
            <person name="Knop K."/>
            <person name="Barton G.J."/>
            <person name="Sherwood A.V."/>
            <person name="Lopez-Montes A."/>
            <person name="Asiedu R."/>
            <person name="Jamnadass R."/>
            <person name="Muchugi A."/>
            <person name="Goodstein D."/>
            <person name="Egesi C.N."/>
            <person name="Featherston J."/>
            <person name="Asfaw A."/>
            <person name="Simpson G.G."/>
            <person name="Dolezel J."/>
            <person name="Hendre P.S."/>
            <person name="Van Deynze A."/>
            <person name="Kumar P.L."/>
            <person name="Obidiegwu J.E."/>
            <person name="Bhattacharjee R."/>
            <person name="Rokhsar D.S."/>
        </authorList>
    </citation>
    <scope>NUCLEOTIDE SEQUENCE [LARGE SCALE GENOMIC DNA]</scope>
    <source>
        <strain evidence="2">cv. TDa95/00328</strain>
    </source>
</reference>
<dbReference type="Proteomes" id="UP000827976">
    <property type="component" value="Chromosome 10"/>
</dbReference>
<organism evidence="1 2">
    <name type="scientific">Dioscorea alata</name>
    <name type="common">Purple yam</name>
    <dbReference type="NCBI Taxonomy" id="55571"/>
    <lineage>
        <taxon>Eukaryota</taxon>
        <taxon>Viridiplantae</taxon>
        <taxon>Streptophyta</taxon>
        <taxon>Embryophyta</taxon>
        <taxon>Tracheophyta</taxon>
        <taxon>Spermatophyta</taxon>
        <taxon>Magnoliopsida</taxon>
        <taxon>Liliopsida</taxon>
        <taxon>Dioscoreales</taxon>
        <taxon>Dioscoreaceae</taxon>
        <taxon>Dioscorea</taxon>
    </lineage>
</organism>
<evidence type="ECO:0000313" key="2">
    <source>
        <dbReference type="Proteomes" id="UP000827976"/>
    </source>
</evidence>
<protein>
    <submittedName>
        <fullName evidence="1">Plus-end-directed kinesin ATPase protein</fullName>
        <ecNumber evidence="1">5.6.1.3</ecNumber>
    </submittedName>
</protein>
<name>A0ACB7V9P2_DIOAL</name>
<gene>
    <name evidence="1" type="ORF">IHE45_10G030200</name>
</gene>
<dbReference type="EC" id="5.6.1.3" evidence="1"/>
<accession>A0ACB7V9P2</accession>
<proteinExistence type="predicted"/>
<keyword evidence="1" id="KW-0413">Isomerase</keyword>
<evidence type="ECO:0000313" key="1">
    <source>
        <dbReference type="EMBL" id="KAH7670487.1"/>
    </source>
</evidence>
<comment type="caution">
    <text evidence="1">The sequence shown here is derived from an EMBL/GenBank/DDBJ whole genome shotgun (WGS) entry which is preliminary data.</text>
</comment>